<evidence type="ECO:0000313" key="4">
    <source>
        <dbReference type="EMBL" id="OMJ77009.1"/>
    </source>
</evidence>
<protein>
    <recommendedName>
        <fullName evidence="3">RRM domain-containing protein</fullName>
    </recommendedName>
</protein>
<dbReference type="Proteomes" id="UP000187209">
    <property type="component" value="Unassembled WGS sequence"/>
</dbReference>
<dbReference type="OrthoDB" id="313401at2759"/>
<evidence type="ECO:0000313" key="5">
    <source>
        <dbReference type="Proteomes" id="UP000187209"/>
    </source>
</evidence>
<feature type="coiled-coil region" evidence="2">
    <location>
        <begin position="103"/>
        <end position="158"/>
    </location>
</feature>
<dbReference type="SMART" id="SM00360">
    <property type="entry name" value="RRM"/>
    <property type="match status" value="1"/>
</dbReference>
<dbReference type="SUPFAM" id="SSF54928">
    <property type="entry name" value="RNA-binding domain, RBD"/>
    <property type="match status" value="1"/>
</dbReference>
<sequence length="286" mass="33383">MSSNRKPTLFVKNFPADATEESLKNYFTYYGRVKSCSIPKDYYTGKTKGYAFVNFYSEREAKIAQNNCNDRLFMEKLLIVNFAYEKKNSRSRSRSPSTSSKFDLELQSEIESLLKTKEELLKKNSEIFNECDNLRKELYELKETKKKLKEELSAFKSEKVIFLPCGHSKLISLQENAMYEDILFHSTQYLTGKDAENQMIQKQLKNKIIDILSSKFPESFKCKEKIPFIIGKCGHKIITECYLMMAYKRGEKYVECTKTIEKLLPCGHLQKIECFKELEVVVCKSC</sequence>
<reference evidence="4 5" key="1">
    <citation type="submission" date="2016-11" db="EMBL/GenBank/DDBJ databases">
        <title>The macronuclear genome of Stentor coeruleus: a giant cell with tiny introns.</title>
        <authorList>
            <person name="Slabodnick M."/>
            <person name="Ruby J.G."/>
            <person name="Reiff S.B."/>
            <person name="Swart E.C."/>
            <person name="Gosai S."/>
            <person name="Prabakaran S."/>
            <person name="Witkowska E."/>
            <person name="Larue G.E."/>
            <person name="Fisher S."/>
            <person name="Freeman R.M."/>
            <person name="Gunawardena J."/>
            <person name="Chu W."/>
            <person name="Stover N.A."/>
            <person name="Gregory B.D."/>
            <person name="Nowacki M."/>
            <person name="Derisi J."/>
            <person name="Roy S.W."/>
            <person name="Marshall W.F."/>
            <person name="Sood P."/>
        </authorList>
    </citation>
    <scope>NUCLEOTIDE SEQUENCE [LARGE SCALE GENOMIC DNA]</scope>
    <source>
        <strain evidence="4">WM001</strain>
    </source>
</reference>
<accession>A0A1R2BJR2</accession>
<dbReference type="InterPro" id="IPR000504">
    <property type="entry name" value="RRM_dom"/>
</dbReference>
<proteinExistence type="predicted"/>
<organism evidence="4 5">
    <name type="scientific">Stentor coeruleus</name>
    <dbReference type="NCBI Taxonomy" id="5963"/>
    <lineage>
        <taxon>Eukaryota</taxon>
        <taxon>Sar</taxon>
        <taxon>Alveolata</taxon>
        <taxon>Ciliophora</taxon>
        <taxon>Postciliodesmatophora</taxon>
        <taxon>Heterotrichea</taxon>
        <taxon>Heterotrichida</taxon>
        <taxon>Stentoridae</taxon>
        <taxon>Stentor</taxon>
    </lineage>
</organism>
<feature type="domain" description="RRM" evidence="3">
    <location>
        <begin position="7"/>
        <end position="85"/>
    </location>
</feature>
<keyword evidence="1" id="KW-0694">RNA-binding</keyword>
<dbReference type="PROSITE" id="PS50102">
    <property type="entry name" value="RRM"/>
    <property type="match status" value="1"/>
</dbReference>
<gene>
    <name evidence="4" type="ORF">SteCoe_23488</name>
</gene>
<dbReference type="CDD" id="cd00590">
    <property type="entry name" value="RRM_SF"/>
    <property type="match status" value="1"/>
</dbReference>
<evidence type="ECO:0000256" key="1">
    <source>
        <dbReference type="PROSITE-ProRule" id="PRU00176"/>
    </source>
</evidence>
<dbReference type="PANTHER" id="PTHR48034">
    <property type="entry name" value="TRANSFORMER-2 SEX-DETERMINING PROTEIN-RELATED"/>
    <property type="match status" value="1"/>
</dbReference>
<dbReference type="Gene3D" id="3.30.70.330">
    <property type="match status" value="1"/>
</dbReference>
<dbReference type="EMBL" id="MPUH01000598">
    <property type="protein sequence ID" value="OMJ77009.1"/>
    <property type="molecule type" value="Genomic_DNA"/>
</dbReference>
<dbReference type="AlphaFoldDB" id="A0A1R2BJR2"/>
<dbReference type="Pfam" id="PF00076">
    <property type="entry name" value="RRM_1"/>
    <property type="match status" value="1"/>
</dbReference>
<comment type="caution">
    <text evidence="4">The sequence shown here is derived from an EMBL/GenBank/DDBJ whole genome shotgun (WGS) entry which is preliminary data.</text>
</comment>
<dbReference type="InterPro" id="IPR012677">
    <property type="entry name" value="Nucleotide-bd_a/b_plait_sf"/>
</dbReference>
<keyword evidence="2" id="KW-0175">Coiled coil</keyword>
<dbReference type="InterPro" id="IPR035979">
    <property type="entry name" value="RBD_domain_sf"/>
</dbReference>
<evidence type="ECO:0000259" key="3">
    <source>
        <dbReference type="PROSITE" id="PS50102"/>
    </source>
</evidence>
<dbReference type="GO" id="GO:0003723">
    <property type="term" value="F:RNA binding"/>
    <property type="evidence" value="ECO:0007669"/>
    <property type="project" value="UniProtKB-UniRule"/>
</dbReference>
<dbReference type="InterPro" id="IPR050441">
    <property type="entry name" value="RBM"/>
</dbReference>
<name>A0A1R2BJR2_9CILI</name>
<keyword evidence="5" id="KW-1185">Reference proteome</keyword>
<evidence type="ECO:0000256" key="2">
    <source>
        <dbReference type="SAM" id="Coils"/>
    </source>
</evidence>